<dbReference type="InterPro" id="IPR011333">
    <property type="entry name" value="SKP1/BTB/POZ_sf"/>
</dbReference>
<accession>A0A364KUZ1</accession>
<dbReference type="PROSITE" id="PS50097">
    <property type="entry name" value="BTB"/>
    <property type="match status" value="1"/>
</dbReference>
<dbReference type="PANTHER" id="PTHR47843:SF2">
    <property type="entry name" value="BTB DOMAIN-CONTAINING PROTEIN"/>
    <property type="match status" value="1"/>
</dbReference>
<dbReference type="STRING" id="1196081.A0A364KUZ1"/>
<dbReference type="InterPro" id="IPR000210">
    <property type="entry name" value="BTB/POZ_dom"/>
</dbReference>
<dbReference type="Proteomes" id="UP000249363">
    <property type="component" value="Unassembled WGS sequence"/>
</dbReference>
<protein>
    <recommendedName>
        <fullName evidence="1">BTB domain-containing protein</fullName>
    </recommendedName>
</protein>
<reference evidence="2 3" key="1">
    <citation type="journal article" date="2017" name="Biotechnol. Biofuels">
        <title>Differential beta-glucosidase expression as a function of carbon source availability in Talaromyces amestolkiae: a genomic and proteomic approach.</title>
        <authorList>
            <person name="de Eugenio L.I."/>
            <person name="Mendez-Liter J.A."/>
            <person name="Nieto-Dominguez M."/>
            <person name="Alonso L."/>
            <person name="Gil-Munoz J."/>
            <person name="Barriuso J."/>
            <person name="Prieto A."/>
            <person name="Martinez M.J."/>
        </authorList>
    </citation>
    <scope>NUCLEOTIDE SEQUENCE [LARGE SCALE GENOMIC DNA]</scope>
    <source>
        <strain evidence="2 3">CIB</strain>
    </source>
</reference>
<dbReference type="SMART" id="SM00225">
    <property type="entry name" value="BTB"/>
    <property type="match status" value="1"/>
</dbReference>
<dbReference type="OrthoDB" id="194443at2759"/>
<comment type="caution">
    <text evidence="2">The sequence shown here is derived from an EMBL/GenBank/DDBJ whole genome shotgun (WGS) entry which is preliminary data.</text>
</comment>
<dbReference type="Gene3D" id="3.30.710.10">
    <property type="entry name" value="Potassium Channel Kv1.1, Chain A"/>
    <property type="match status" value="1"/>
</dbReference>
<name>A0A364KUZ1_TALAM</name>
<dbReference type="SUPFAM" id="SSF54695">
    <property type="entry name" value="POZ domain"/>
    <property type="match status" value="1"/>
</dbReference>
<feature type="domain" description="BTB" evidence="1">
    <location>
        <begin position="82"/>
        <end position="155"/>
    </location>
</feature>
<evidence type="ECO:0000313" key="2">
    <source>
        <dbReference type="EMBL" id="RAO67375.1"/>
    </source>
</evidence>
<gene>
    <name evidence="2" type="ORF">BHQ10_003387</name>
</gene>
<evidence type="ECO:0000313" key="3">
    <source>
        <dbReference type="Proteomes" id="UP000249363"/>
    </source>
</evidence>
<sequence length="304" mass="34136">MVVSELSSTEAALSELPALLRSFEVILSSGFGSNITNEESKIPVAVVVEGAFPESEFEQMSASTPVVEALLLQSVLPLYHGPSVKIRIKSSDYEYTVSKDLLCRESTYFSAMFEGGFKEGQQLQTILEDMEGVVSVQSLEAFLQWLYLRDINFDLDEPEYQISATIELARFADMCSVTGIETHIAQYLKRILVTNPNPYTVAYGEKINTYCVTTHHIILATFLPRGHAVRQILAAAAVERTLLCEDDKVFLETQEHPSFRADLLEEVRRTLKGLSFGLSVATYEDPLDGKEKKLYKFLGSRFRY</sequence>
<dbReference type="EMBL" id="MIKG01000005">
    <property type="protein sequence ID" value="RAO67375.1"/>
    <property type="molecule type" value="Genomic_DNA"/>
</dbReference>
<keyword evidence="3" id="KW-1185">Reference proteome</keyword>
<dbReference type="PANTHER" id="PTHR47843">
    <property type="entry name" value="BTB DOMAIN-CONTAINING PROTEIN-RELATED"/>
    <property type="match status" value="1"/>
</dbReference>
<dbReference type="AlphaFoldDB" id="A0A364KUZ1"/>
<dbReference type="GeneID" id="63792603"/>
<organism evidence="2 3">
    <name type="scientific">Talaromyces amestolkiae</name>
    <dbReference type="NCBI Taxonomy" id="1196081"/>
    <lineage>
        <taxon>Eukaryota</taxon>
        <taxon>Fungi</taxon>
        <taxon>Dikarya</taxon>
        <taxon>Ascomycota</taxon>
        <taxon>Pezizomycotina</taxon>
        <taxon>Eurotiomycetes</taxon>
        <taxon>Eurotiomycetidae</taxon>
        <taxon>Eurotiales</taxon>
        <taxon>Trichocomaceae</taxon>
        <taxon>Talaromyces</taxon>
        <taxon>Talaromyces sect. Talaromyces</taxon>
    </lineage>
</organism>
<proteinExistence type="predicted"/>
<dbReference type="RefSeq" id="XP_040731891.1">
    <property type="nucleotide sequence ID" value="XM_040875637.1"/>
</dbReference>
<evidence type="ECO:0000259" key="1">
    <source>
        <dbReference type="PROSITE" id="PS50097"/>
    </source>
</evidence>
<dbReference type="Pfam" id="PF00651">
    <property type="entry name" value="BTB"/>
    <property type="match status" value="1"/>
</dbReference>